<dbReference type="EC" id="3.4.21.53" evidence="2"/>
<evidence type="ECO:0000313" key="6">
    <source>
        <dbReference type="Proteomes" id="UP000011864"/>
    </source>
</evidence>
<dbReference type="InterPro" id="IPR041699">
    <property type="entry name" value="AAA_32"/>
</dbReference>
<keyword evidence="6" id="KW-1185">Reference proteome</keyword>
<dbReference type="GO" id="GO:0030163">
    <property type="term" value="P:protein catabolic process"/>
    <property type="evidence" value="ECO:0007669"/>
    <property type="project" value="InterPro"/>
</dbReference>
<sequence>MVYSKIVVIKPFNMQSKYALHLQQLTAKPSRRLINQALLDDNALNSTFIGQDRARAALSFGLEIEARGYNLYVMGEQATGRFTLVHEFIDKFVQKTVTPDDWCYINNFEDEREPFSLRLMAGESKKLIKDMENLIDELLDTFPAAFDNPGYQRKKVAITREFDQGYDKAIDAVEKLAQQQNVAMYEDAGTITFSPIVDGNPVTDAEFAKASDEQRQHYYQLIDELENKLSEALIELPKWKRATAEKLRKLKKETAEQGIKPLLKDLEHKYSSDLAILKFLRQLKPHLVETVVEILADDKKDDKHDEFEKRSILEEQYLPNIIVSHDLNSGSPVIYEPNPTHQNLFGQVEYTNIQGSVFTNYRMIRPGAMHRANGGYLLLDVDKLIEQPYAWETLKLALKFGSLKMDLPQHDVGMVNSITLNPQQIPIDVKVVLLGSRDLYYTLQDYDDEFYELFRVLVDFDHEIPLDKKTLFDFVGRVRVQVKELGLQSISAKAMYRLVEYSLRLAEHQQRLSARFSDVIELLHEAEYFCRHQQTQELDVTHIEAALAAKTHRTGRVSEAVLDDIKQGQILIATQGIDVGKVNGLTVLEIGDSMFGTPARITSTVYVGANGVVDIEREVELGQPSHSKGVMLLTGYLGHKYAQLFPLTLSANIAIEQSYGHIDGDSASLAELVALISALTKMPVRQDLAITGSINQYGQVQSVGGVNEKIEGFFKLCQHRGLTGKQGVIIPKSNQVNLMLDKEVLAAVKAQKFHICVVETVDDALELLMNKVAGVHNTKGRYPKGSVNYMAVSSLLNIANIVSGADDD</sequence>
<keyword evidence="2" id="KW-0720">Serine protease</keyword>
<dbReference type="HOGENOM" id="CLU_014785_0_1_6"/>
<dbReference type="InterPro" id="IPR020568">
    <property type="entry name" value="Ribosomal_Su5_D2-typ_SF"/>
</dbReference>
<evidence type="ECO:0000256" key="1">
    <source>
        <dbReference type="ARBA" id="ARBA00022670"/>
    </source>
</evidence>
<dbReference type="PANTHER" id="PTHR10046">
    <property type="entry name" value="ATP DEPENDENT LON PROTEASE FAMILY MEMBER"/>
    <property type="match status" value="1"/>
</dbReference>
<feature type="coiled-coil region" evidence="3">
    <location>
        <begin position="208"/>
        <end position="242"/>
    </location>
</feature>
<keyword evidence="3" id="KW-0175">Coiled coil</keyword>
<dbReference type="KEGG" id="gps:C427_3471"/>
<dbReference type="Gene3D" id="1.10.8.60">
    <property type="match status" value="1"/>
</dbReference>
<dbReference type="EMBL" id="CP003837">
    <property type="protein sequence ID" value="AGH45580.1"/>
    <property type="molecule type" value="Genomic_DNA"/>
</dbReference>
<keyword evidence="2" id="KW-0378">Hydrolase</keyword>
<dbReference type="Pfam" id="PF20437">
    <property type="entry name" value="LonC_helical"/>
    <property type="match status" value="1"/>
</dbReference>
<reference evidence="5 6" key="1">
    <citation type="journal article" date="2013" name="Genome Announc.">
        <title>Complete Genome Sequence of Glaciecola psychrophila Strain 170T.</title>
        <authorList>
            <person name="Yin J."/>
            <person name="Chen J."/>
            <person name="Liu G."/>
            <person name="Yu Y."/>
            <person name="Song L."/>
            <person name="Wang X."/>
            <person name="Qu X."/>
        </authorList>
    </citation>
    <scope>NUCLEOTIDE SEQUENCE [LARGE SCALE GENOMIC DNA]</scope>
    <source>
        <strain evidence="5 6">170</strain>
    </source>
</reference>
<dbReference type="Gene3D" id="3.30.230.10">
    <property type="match status" value="1"/>
</dbReference>
<dbReference type="InterPro" id="IPR046843">
    <property type="entry name" value="LonB_AAA-LID"/>
</dbReference>
<dbReference type="InterPro" id="IPR027417">
    <property type="entry name" value="P-loop_NTPase"/>
</dbReference>
<dbReference type="Pfam" id="PF13654">
    <property type="entry name" value="AAA_32"/>
    <property type="match status" value="1"/>
</dbReference>
<evidence type="ECO:0000256" key="2">
    <source>
        <dbReference type="PROSITE-ProRule" id="PRU01122"/>
    </source>
</evidence>
<dbReference type="Pfam" id="PF05362">
    <property type="entry name" value="Lon_C"/>
    <property type="match status" value="1"/>
</dbReference>
<proteinExistence type="inferred from homology"/>
<dbReference type="PATRIC" id="fig|1129794.4.peg.3453"/>
<dbReference type="Gene3D" id="3.40.50.300">
    <property type="entry name" value="P-loop containing nucleotide triphosphate hydrolases"/>
    <property type="match status" value="2"/>
</dbReference>
<evidence type="ECO:0000259" key="4">
    <source>
        <dbReference type="PROSITE" id="PS51786"/>
    </source>
</evidence>
<name>M4RPI6_9ALTE</name>
<protein>
    <recommendedName>
        <fullName evidence="2">endopeptidase La</fullName>
        <ecNumber evidence="2">3.4.21.53</ecNumber>
    </recommendedName>
</protein>
<gene>
    <name evidence="5" type="ORF">C427_3471</name>
</gene>
<comment type="catalytic activity">
    <reaction evidence="2">
        <text>Hydrolysis of proteins in presence of ATP.</text>
        <dbReference type="EC" id="3.4.21.53"/>
    </reaction>
</comment>
<feature type="active site" evidence="2">
    <location>
        <position position="666"/>
    </location>
</feature>
<dbReference type="PRINTS" id="PR00830">
    <property type="entry name" value="ENDOLAPTASE"/>
</dbReference>
<feature type="domain" description="Lon proteolytic" evidence="4">
    <location>
        <begin position="576"/>
        <end position="771"/>
    </location>
</feature>
<feature type="active site" evidence="2">
    <location>
        <position position="709"/>
    </location>
</feature>
<dbReference type="Proteomes" id="UP000011864">
    <property type="component" value="Chromosome"/>
</dbReference>
<keyword evidence="1 2" id="KW-0645">Protease</keyword>
<dbReference type="GO" id="GO:0004176">
    <property type="term" value="F:ATP-dependent peptidase activity"/>
    <property type="evidence" value="ECO:0007669"/>
    <property type="project" value="UniProtKB-UniRule"/>
</dbReference>
<evidence type="ECO:0000313" key="5">
    <source>
        <dbReference type="EMBL" id="AGH45580.1"/>
    </source>
</evidence>
<dbReference type="Pfam" id="PF20436">
    <property type="entry name" value="LonB_AAA-LID"/>
    <property type="match status" value="1"/>
</dbReference>
<comment type="similarity">
    <text evidence="2">Belongs to the peptidase S16 family.</text>
</comment>
<dbReference type="InterPro" id="IPR008269">
    <property type="entry name" value="Lon_proteolytic"/>
</dbReference>
<dbReference type="InterPro" id="IPR027065">
    <property type="entry name" value="Lon_Prtase"/>
</dbReference>
<evidence type="ECO:0000256" key="3">
    <source>
        <dbReference type="SAM" id="Coils"/>
    </source>
</evidence>
<dbReference type="GO" id="GO:0005524">
    <property type="term" value="F:ATP binding"/>
    <property type="evidence" value="ECO:0007669"/>
    <property type="project" value="InterPro"/>
</dbReference>
<dbReference type="InterPro" id="IPR014721">
    <property type="entry name" value="Ribsml_uS5_D2-typ_fold_subgr"/>
</dbReference>
<dbReference type="STRING" id="1129794.C427_3471"/>
<dbReference type="InterPro" id="IPR046844">
    <property type="entry name" value="Lon-like_helical"/>
</dbReference>
<dbReference type="PROSITE" id="PS51786">
    <property type="entry name" value="LON_PROTEOLYTIC"/>
    <property type="match status" value="1"/>
</dbReference>
<dbReference type="GO" id="GO:0004252">
    <property type="term" value="F:serine-type endopeptidase activity"/>
    <property type="evidence" value="ECO:0007669"/>
    <property type="project" value="UniProtKB-UniRule"/>
</dbReference>
<dbReference type="SUPFAM" id="SSF54211">
    <property type="entry name" value="Ribosomal protein S5 domain 2-like"/>
    <property type="match status" value="1"/>
</dbReference>
<dbReference type="GO" id="GO:0006508">
    <property type="term" value="P:proteolysis"/>
    <property type="evidence" value="ECO:0007669"/>
    <property type="project" value="UniProtKB-KW"/>
</dbReference>
<dbReference type="eggNOG" id="COG1067">
    <property type="taxonomic scope" value="Bacteria"/>
</dbReference>
<accession>M4RPI6</accession>
<organism evidence="5 6">
    <name type="scientific">Paraglaciecola psychrophila 170</name>
    <dbReference type="NCBI Taxonomy" id="1129794"/>
    <lineage>
        <taxon>Bacteria</taxon>
        <taxon>Pseudomonadati</taxon>
        <taxon>Pseudomonadota</taxon>
        <taxon>Gammaproteobacteria</taxon>
        <taxon>Alteromonadales</taxon>
        <taxon>Alteromonadaceae</taxon>
        <taxon>Paraglaciecola</taxon>
    </lineage>
</organism>
<dbReference type="AlphaFoldDB" id="M4RPI6"/>